<name>A0A1H3HLG3_9FLAO</name>
<protein>
    <submittedName>
        <fullName evidence="2">Uncharacterized protein</fullName>
    </submittedName>
</protein>
<keyword evidence="1" id="KW-0812">Transmembrane</keyword>
<evidence type="ECO:0000256" key="1">
    <source>
        <dbReference type="SAM" id="Phobius"/>
    </source>
</evidence>
<feature type="transmembrane region" description="Helical" evidence="1">
    <location>
        <begin position="36"/>
        <end position="59"/>
    </location>
</feature>
<dbReference type="STRING" id="762486.SAMN05444411_1451"/>
<keyword evidence="1" id="KW-0472">Membrane</keyword>
<accession>A0A1H3HLG3</accession>
<organism evidence="2 3">
    <name type="scientific">Lutibacter oricola</name>
    <dbReference type="NCBI Taxonomy" id="762486"/>
    <lineage>
        <taxon>Bacteria</taxon>
        <taxon>Pseudomonadati</taxon>
        <taxon>Bacteroidota</taxon>
        <taxon>Flavobacteriia</taxon>
        <taxon>Flavobacteriales</taxon>
        <taxon>Flavobacteriaceae</taxon>
        <taxon>Lutibacter</taxon>
    </lineage>
</organism>
<evidence type="ECO:0000313" key="2">
    <source>
        <dbReference type="EMBL" id="SDY16220.1"/>
    </source>
</evidence>
<keyword evidence="1" id="KW-1133">Transmembrane helix</keyword>
<evidence type="ECO:0000313" key="3">
    <source>
        <dbReference type="Proteomes" id="UP000199595"/>
    </source>
</evidence>
<feature type="transmembrane region" description="Helical" evidence="1">
    <location>
        <begin position="7"/>
        <end position="24"/>
    </location>
</feature>
<reference evidence="2 3" key="1">
    <citation type="submission" date="2016-10" db="EMBL/GenBank/DDBJ databases">
        <authorList>
            <person name="de Groot N.N."/>
        </authorList>
    </citation>
    <scope>NUCLEOTIDE SEQUENCE [LARGE SCALE GENOMIC DNA]</scope>
    <source>
        <strain evidence="2 3">DSM 24956</strain>
    </source>
</reference>
<dbReference type="Proteomes" id="UP000199595">
    <property type="component" value="Unassembled WGS sequence"/>
</dbReference>
<dbReference type="EMBL" id="FNNJ01000045">
    <property type="protein sequence ID" value="SDY16220.1"/>
    <property type="molecule type" value="Genomic_DNA"/>
</dbReference>
<dbReference type="RefSeq" id="WP_090126792.1">
    <property type="nucleotide sequence ID" value="NZ_FNNJ01000045.1"/>
</dbReference>
<dbReference type="AlphaFoldDB" id="A0A1H3HLG3"/>
<sequence length="172" mass="20603">MNRKRIILGFFILLIEIFALRYWIYEIEKPDPSISIGIILIVPILFGINLILGLVLYFLKKPFTKLFLLNSIISPLIFYIFWSLWFSDYHERNNENFKFSINDIVYELSIEKNDEYFYLCDEKNSGRVYVGKYEKKGDSLILKDSEAEMYIVDNKLLEFPEKRTEIKLIRTE</sequence>
<proteinExistence type="predicted"/>
<feature type="transmembrane region" description="Helical" evidence="1">
    <location>
        <begin position="66"/>
        <end position="86"/>
    </location>
</feature>
<keyword evidence="3" id="KW-1185">Reference proteome</keyword>
<gene>
    <name evidence="2" type="ORF">SAMN05444411_1451</name>
</gene>
<dbReference type="OrthoDB" id="1440179at2"/>